<name>A0A0M3TAK4_9SPHN</name>
<feature type="region of interest" description="Disordered" evidence="7">
    <location>
        <begin position="323"/>
        <end position="380"/>
    </location>
</feature>
<evidence type="ECO:0000313" key="9">
    <source>
        <dbReference type="EMBL" id="ALE17252.1"/>
    </source>
</evidence>
<dbReference type="OrthoDB" id="9807829at2"/>
<dbReference type="Gene3D" id="3.30.2350.10">
    <property type="entry name" value="Pseudouridine synthase"/>
    <property type="match status" value="1"/>
</dbReference>
<dbReference type="RefSeq" id="WP_061925996.1">
    <property type="nucleotide sequence ID" value="NZ_CP012669.1"/>
</dbReference>
<comment type="function">
    <text evidence="6">Responsible for synthesis of pseudouridine from uracil.</text>
</comment>
<dbReference type="NCBIfam" id="TIGR00005">
    <property type="entry name" value="rluA_subfam"/>
    <property type="match status" value="1"/>
</dbReference>
<feature type="active site" evidence="4">
    <location>
        <position position="145"/>
    </location>
</feature>
<feature type="compositionally biased region" description="Basic and acidic residues" evidence="7">
    <location>
        <begin position="324"/>
        <end position="339"/>
    </location>
</feature>
<comment type="catalytic activity">
    <reaction evidence="3">
        <text>uridine(1911/1915/1917) in 23S rRNA = pseudouridine(1911/1915/1917) in 23S rRNA</text>
        <dbReference type="Rhea" id="RHEA:42524"/>
        <dbReference type="Rhea" id="RHEA-COMP:10097"/>
        <dbReference type="Rhea" id="RHEA-COMP:10098"/>
        <dbReference type="ChEBI" id="CHEBI:65314"/>
        <dbReference type="ChEBI" id="CHEBI:65315"/>
        <dbReference type="EC" id="5.4.99.23"/>
    </reaction>
</comment>
<evidence type="ECO:0000313" key="10">
    <source>
        <dbReference type="Proteomes" id="UP000057938"/>
    </source>
</evidence>
<dbReference type="CDD" id="cd02869">
    <property type="entry name" value="PseudoU_synth_RluA_like"/>
    <property type="match status" value="1"/>
</dbReference>
<dbReference type="EMBL" id="CP012669">
    <property type="protein sequence ID" value="ALE17252.1"/>
    <property type="molecule type" value="Genomic_DNA"/>
</dbReference>
<comment type="similarity">
    <text evidence="1 6">Belongs to the pseudouridine synthase RluA family.</text>
</comment>
<dbReference type="PROSITE" id="PS01129">
    <property type="entry name" value="PSI_RLU"/>
    <property type="match status" value="1"/>
</dbReference>
<keyword evidence="9" id="KW-0456">Lyase</keyword>
<evidence type="ECO:0000256" key="5">
    <source>
        <dbReference type="PROSITE-ProRule" id="PRU00182"/>
    </source>
</evidence>
<dbReference type="InterPro" id="IPR006145">
    <property type="entry name" value="PsdUridine_synth_RsuA/RluA"/>
</dbReference>
<dbReference type="PANTHER" id="PTHR21600:SF44">
    <property type="entry name" value="RIBOSOMAL LARGE SUBUNIT PSEUDOURIDINE SYNTHASE D"/>
    <property type="match status" value="1"/>
</dbReference>
<gene>
    <name evidence="9" type="ORF">AMC99_01964</name>
</gene>
<feature type="region of interest" description="Disordered" evidence="7">
    <location>
        <begin position="61"/>
        <end position="88"/>
    </location>
</feature>
<dbReference type="SUPFAM" id="SSF55174">
    <property type="entry name" value="Alpha-L RNA-binding motif"/>
    <property type="match status" value="1"/>
</dbReference>
<keyword evidence="10" id="KW-1185">Reference proteome</keyword>
<dbReference type="GO" id="GO:0160140">
    <property type="term" value="F:23S rRNA pseudouridine(1911/1915/1917) synthase activity"/>
    <property type="evidence" value="ECO:0007669"/>
    <property type="project" value="UniProtKB-EC"/>
</dbReference>
<evidence type="ECO:0000256" key="6">
    <source>
        <dbReference type="RuleBase" id="RU362028"/>
    </source>
</evidence>
<evidence type="ECO:0000256" key="4">
    <source>
        <dbReference type="PIRSR" id="PIRSR606225-1"/>
    </source>
</evidence>
<dbReference type="EC" id="5.4.99.-" evidence="6"/>
<evidence type="ECO:0000256" key="3">
    <source>
        <dbReference type="ARBA" id="ARBA00036882"/>
    </source>
</evidence>
<dbReference type="GO" id="GO:0003723">
    <property type="term" value="F:RNA binding"/>
    <property type="evidence" value="ECO:0007669"/>
    <property type="project" value="UniProtKB-KW"/>
</dbReference>
<accession>A0A0M3TAK4</accession>
<keyword evidence="2 6" id="KW-0413">Isomerase</keyword>
<keyword evidence="5" id="KW-0694">RNA-binding</keyword>
<dbReference type="GO" id="GO:0016829">
    <property type="term" value="F:lyase activity"/>
    <property type="evidence" value="ECO:0007669"/>
    <property type="project" value="UniProtKB-KW"/>
</dbReference>
<dbReference type="PROSITE" id="PS50889">
    <property type="entry name" value="S4"/>
    <property type="match status" value="1"/>
</dbReference>
<dbReference type="PATRIC" id="fig|361183.4.peg.1935"/>
<dbReference type="PANTHER" id="PTHR21600">
    <property type="entry name" value="MITOCHONDRIAL RNA PSEUDOURIDINE SYNTHASE"/>
    <property type="match status" value="1"/>
</dbReference>
<evidence type="ECO:0000256" key="1">
    <source>
        <dbReference type="ARBA" id="ARBA00010876"/>
    </source>
</evidence>
<dbReference type="InterPro" id="IPR006224">
    <property type="entry name" value="PsdUridine_synth_RluA-like_CS"/>
</dbReference>
<dbReference type="InterPro" id="IPR050188">
    <property type="entry name" value="RluA_PseudoU_synthase"/>
</dbReference>
<dbReference type="SUPFAM" id="SSF55120">
    <property type="entry name" value="Pseudouridine synthase"/>
    <property type="match status" value="1"/>
</dbReference>
<evidence type="ECO:0000259" key="8">
    <source>
        <dbReference type="Pfam" id="PF00849"/>
    </source>
</evidence>
<dbReference type="Pfam" id="PF00849">
    <property type="entry name" value="PseudoU_synth_2"/>
    <property type="match status" value="1"/>
</dbReference>
<dbReference type="AlphaFoldDB" id="A0A0M3TAK4"/>
<dbReference type="InterPro" id="IPR006225">
    <property type="entry name" value="PsdUridine_synth_RluC/D"/>
</dbReference>
<dbReference type="Gene3D" id="3.10.290.10">
    <property type="entry name" value="RNA-binding S4 domain"/>
    <property type="match status" value="1"/>
</dbReference>
<dbReference type="InterPro" id="IPR036986">
    <property type="entry name" value="S4_RNA-bd_sf"/>
</dbReference>
<dbReference type="GO" id="GO:0000455">
    <property type="term" value="P:enzyme-directed rRNA pseudouridine synthesis"/>
    <property type="evidence" value="ECO:0007669"/>
    <property type="project" value="TreeGrafter"/>
</dbReference>
<feature type="compositionally biased region" description="Basic residues" evidence="7">
    <location>
        <begin position="340"/>
        <end position="380"/>
    </location>
</feature>
<organism evidence="9 10">
    <name type="scientific">Altererythrobacter epoxidivorans</name>
    <dbReference type="NCBI Taxonomy" id="361183"/>
    <lineage>
        <taxon>Bacteria</taxon>
        <taxon>Pseudomonadati</taxon>
        <taxon>Pseudomonadota</taxon>
        <taxon>Alphaproteobacteria</taxon>
        <taxon>Sphingomonadales</taxon>
        <taxon>Erythrobacteraceae</taxon>
        <taxon>Altererythrobacter</taxon>
    </lineage>
</organism>
<reference evidence="9 10" key="1">
    <citation type="submission" date="2015-09" db="EMBL/GenBank/DDBJ databases">
        <title>Complete genome sequence of a benzo[a]pyrene-degrading bacterium Altererythrobacter epoxidivorans CGMCC 1.7731T.</title>
        <authorList>
            <person name="Li Z."/>
            <person name="Cheng H."/>
            <person name="Huo Y."/>
            <person name="Xu X."/>
        </authorList>
    </citation>
    <scope>NUCLEOTIDE SEQUENCE [LARGE SCALE GENOMIC DNA]</scope>
    <source>
        <strain evidence="9 10">CGMCC 1.7731</strain>
    </source>
</reference>
<protein>
    <recommendedName>
        <fullName evidence="6">Pseudouridine synthase</fullName>
        <ecNumber evidence="6">5.4.99.-</ecNumber>
    </recommendedName>
</protein>
<comment type="catalytic activity">
    <reaction evidence="6">
        <text>a uridine in RNA = a pseudouridine in RNA</text>
        <dbReference type="Rhea" id="RHEA:48348"/>
        <dbReference type="Rhea" id="RHEA-COMP:12068"/>
        <dbReference type="Rhea" id="RHEA-COMP:12069"/>
        <dbReference type="ChEBI" id="CHEBI:65314"/>
        <dbReference type="ChEBI" id="CHEBI:65315"/>
    </reaction>
</comment>
<evidence type="ECO:0000256" key="7">
    <source>
        <dbReference type="SAM" id="MobiDB-lite"/>
    </source>
</evidence>
<dbReference type="KEGG" id="aep:AMC99_01964"/>
<dbReference type="InterPro" id="IPR020103">
    <property type="entry name" value="PsdUridine_synth_cat_dom_sf"/>
</dbReference>
<evidence type="ECO:0000256" key="2">
    <source>
        <dbReference type="ARBA" id="ARBA00023235"/>
    </source>
</evidence>
<dbReference type="Proteomes" id="UP000057938">
    <property type="component" value="Chromosome"/>
</dbReference>
<proteinExistence type="inferred from homology"/>
<sequence>MSNEVRQFTIAEDDDGIRIDRWFKRNLPQIGFGTVSKWARTGQIRVDGKRVKPDDRLATGQVLRVPPGGEQQGAKKTSQRRELTEEELSEAQDMVIKTTKSAIVLNKPPGLATQGGSKTFKHVDGLLDAYHTDDEPRPRLVHRLDKDTSGVLLIARTPGSAASYSKRFSGRSARKVYWALVVGVPEVSEGTIDAPLAKQPGTGGEKMHVDEENGQRAVTRYRIVERAGNRAAWVELEPLTGRTHQLRVHLAAIGHPILGDGKYGGQDAFLTGAVSRKMHLHARRLVISEPGGGKLDVTADLPEHFAATMDVLGFDLSLSNAEPLKGDEAPERTPAEKKQAARAHAKQYRKARRGERRTRTVSKTTAKKAKPKGGPKGKKR</sequence>
<feature type="domain" description="Pseudouridine synthase RsuA/RluA-like" evidence="8">
    <location>
        <begin position="103"/>
        <end position="252"/>
    </location>
</feature>
<dbReference type="STRING" id="361183.AMC99_01964"/>